<evidence type="ECO:0000313" key="2">
    <source>
        <dbReference type="EMBL" id="KAF5543368.1"/>
    </source>
</evidence>
<dbReference type="Proteomes" id="UP000574317">
    <property type="component" value="Unassembled WGS sequence"/>
</dbReference>
<comment type="caution">
    <text evidence="2">The sequence shown here is derived from an EMBL/GenBank/DDBJ whole genome shotgun (WGS) entry which is preliminary data.</text>
</comment>
<evidence type="ECO:0000313" key="3">
    <source>
        <dbReference type="Proteomes" id="UP000574317"/>
    </source>
</evidence>
<feature type="region of interest" description="Disordered" evidence="1">
    <location>
        <begin position="45"/>
        <end position="66"/>
    </location>
</feature>
<dbReference type="AlphaFoldDB" id="A0A8H5MWK6"/>
<gene>
    <name evidence="2" type="ORF">FNAPI_9690</name>
</gene>
<keyword evidence="3" id="KW-1185">Reference proteome</keyword>
<evidence type="ECO:0000256" key="1">
    <source>
        <dbReference type="SAM" id="MobiDB-lite"/>
    </source>
</evidence>
<name>A0A8H5MWK6_9HYPO</name>
<protein>
    <submittedName>
        <fullName evidence="2">Uncharacterized protein</fullName>
    </submittedName>
</protein>
<dbReference type="EMBL" id="JAAOAO010000405">
    <property type="protein sequence ID" value="KAF5543368.1"/>
    <property type="molecule type" value="Genomic_DNA"/>
</dbReference>
<reference evidence="2 3" key="1">
    <citation type="submission" date="2020-05" db="EMBL/GenBank/DDBJ databases">
        <title>Identification and distribution of gene clusters putatively required for synthesis of sphingolipid metabolism inhibitors in phylogenetically diverse species of the filamentous fungus Fusarium.</title>
        <authorList>
            <person name="Kim H.-S."/>
            <person name="Busman M."/>
            <person name="Brown D.W."/>
            <person name="Divon H."/>
            <person name="Uhlig S."/>
            <person name="Proctor R.H."/>
        </authorList>
    </citation>
    <scope>NUCLEOTIDE SEQUENCE [LARGE SCALE GENOMIC DNA]</scope>
    <source>
        <strain evidence="2 3">NRRL 25196</strain>
    </source>
</reference>
<organism evidence="2 3">
    <name type="scientific">Fusarium napiforme</name>
    <dbReference type="NCBI Taxonomy" id="42672"/>
    <lineage>
        <taxon>Eukaryota</taxon>
        <taxon>Fungi</taxon>
        <taxon>Dikarya</taxon>
        <taxon>Ascomycota</taxon>
        <taxon>Pezizomycotina</taxon>
        <taxon>Sordariomycetes</taxon>
        <taxon>Hypocreomycetidae</taxon>
        <taxon>Hypocreales</taxon>
        <taxon>Nectriaceae</taxon>
        <taxon>Fusarium</taxon>
        <taxon>Fusarium fujikuroi species complex</taxon>
    </lineage>
</organism>
<sequence>MLDTDRLCLSTSSTTCNCSHKRHSGVQYTEPPVKSTTAAADAVGNARGPRQTKHGKPVEDIQAGFDTTRGPKIGNNLAAWMNLFNQTPKALMASPENNIGNRGEPHASGTSDVLRLSKEAFVRKAAIEAGKYWDEMHARDATAFG</sequence>
<accession>A0A8H5MWK6</accession>
<proteinExistence type="predicted"/>